<dbReference type="AlphaFoldDB" id="A0A1B3XPD0"/>
<feature type="transmembrane region" description="Helical" evidence="1">
    <location>
        <begin position="59"/>
        <end position="79"/>
    </location>
</feature>
<protein>
    <recommendedName>
        <fullName evidence="4">Major facilitator superfamily (MFS) profile domain-containing protein</fullName>
    </recommendedName>
</protein>
<dbReference type="STRING" id="264697.ABE28_011945"/>
<keyword evidence="1" id="KW-0472">Membrane</keyword>
<reference evidence="2 3" key="1">
    <citation type="submission" date="2016-08" db="EMBL/GenBank/DDBJ databases">
        <title>Complete genome sequence of Bacillus muralis G25-68, a strain with toxicity to nematodes.</title>
        <authorList>
            <person name="Zheng Z."/>
        </authorList>
    </citation>
    <scope>NUCLEOTIDE SEQUENCE [LARGE SCALE GENOMIC DNA]</scope>
    <source>
        <strain evidence="2 3">G25-68</strain>
    </source>
</reference>
<dbReference type="SUPFAM" id="SSF103473">
    <property type="entry name" value="MFS general substrate transporter"/>
    <property type="match status" value="1"/>
</dbReference>
<keyword evidence="1" id="KW-1133">Transmembrane helix</keyword>
<dbReference type="InterPro" id="IPR036259">
    <property type="entry name" value="MFS_trans_sf"/>
</dbReference>
<proteinExistence type="predicted"/>
<gene>
    <name evidence="2" type="ORF">ABE28_011945</name>
</gene>
<evidence type="ECO:0000313" key="3">
    <source>
        <dbReference type="Proteomes" id="UP000077926"/>
    </source>
</evidence>
<organism evidence="2 3">
    <name type="scientific">Peribacillus muralis</name>
    <dbReference type="NCBI Taxonomy" id="264697"/>
    <lineage>
        <taxon>Bacteria</taxon>
        <taxon>Bacillati</taxon>
        <taxon>Bacillota</taxon>
        <taxon>Bacilli</taxon>
        <taxon>Bacillales</taxon>
        <taxon>Bacillaceae</taxon>
        <taxon>Peribacillus</taxon>
    </lineage>
</organism>
<keyword evidence="1" id="KW-0812">Transmembrane</keyword>
<name>A0A1B3XPD0_9BACI</name>
<evidence type="ECO:0008006" key="4">
    <source>
        <dbReference type="Google" id="ProtNLM"/>
    </source>
</evidence>
<dbReference type="KEGG" id="bmur:ABE28_011945"/>
<feature type="transmembrane region" description="Helical" evidence="1">
    <location>
        <begin position="6"/>
        <end position="23"/>
    </location>
</feature>
<evidence type="ECO:0000313" key="2">
    <source>
        <dbReference type="EMBL" id="AOH55062.1"/>
    </source>
</evidence>
<sequence>MASSLLFLYLIGSIYWAIIQDVVNHQNVGSVGGYMHFLANTAGILDPTVTGYLDQVSGTYTAAFLLSGSLAILTSLAVIRYV</sequence>
<dbReference type="EMBL" id="CP017080">
    <property type="protein sequence ID" value="AOH55062.1"/>
    <property type="molecule type" value="Genomic_DNA"/>
</dbReference>
<dbReference type="Proteomes" id="UP000077926">
    <property type="component" value="Chromosome"/>
</dbReference>
<keyword evidence="3" id="KW-1185">Reference proteome</keyword>
<accession>A0A1B3XPD0</accession>
<evidence type="ECO:0000256" key="1">
    <source>
        <dbReference type="SAM" id="Phobius"/>
    </source>
</evidence>